<protein>
    <recommendedName>
        <fullName evidence="5">Phosphatidylinositol-glycan biosynthesis class W protein</fullName>
        <ecNumber evidence="5">2.3.-.-</ecNumber>
    </recommendedName>
</protein>
<comment type="function">
    <text evidence="5">A acetyltransferase, which acetylates the inositol ring of phosphatidylinositol during biosynthesis of GPI-anchor.</text>
</comment>
<keyword evidence="6" id="KW-1185">Reference proteome</keyword>
<dbReference type="GO" id="GO:0005789">
    <property type="term" value="C:endoplasmic reticulum membrane"/>
    <property type="evidence" value="ECO:0007669"/>
    <property type="project" value="UniProtKB-SubCell"/>
</dbReference>
<accession>A0A915I1S9</accession>
<feature type="transmembrane region" description="Helical" evidence="5">
    <location>
        <begin position="20"/>
        <end position="45"/>
    </location>
</feature>
<reference evidence="7" key="1">
    <citation type="submission" date="2022-11" db="UniProtKB">
        <authorList>
            <consortium name="WormBaseParasite"/>
        </authorList>
    </citation>
    <scope>IDENTIFICATION</scope>
</reference>
<evidence type="ECO:0000313" key="7">
    <source>
        <dbReference type="WBParaSite" id="nRc.2.0.1.t08093-RA"/>
    </source>
</evidence>
<dbReference type="PANTHER" id="PTHR20661:SF0">
    <property type="entry name" value="PHOSPHATIDYLINOSITOL-GLYCAN BIOSYNTHESIS CLASS W PROTEIN"/>
    <property type="match status" value="1"/>
</dbReference>
<keyword evidence="3 5" id="KW-1133">Transmembrane helix</keyword>
<comment type="caution">
    <text evidence="5">Lacks conserved residue(s) required for the propagation of feature annotation.</text>
</comment>
<feature type="transmembrane region" description="Helical" evidence="5">
    <location>
        <begin position="277"/>
        <end position="299"/>
    </location>
</feature>
<dbReference type="OMA" id="NGLTHFM"/>
<keyword evidence="4 5" id="KW-0472">Membrane</keyword>
<comment type="similarity">
    <text evidence="5">Belongs to the PIGW family.</text>
</comment>
<evidence type="ECO:0000256" key="2">
    <source>
        <dbReference type="ARBA" id="ARBA00022692"/>
    </source>
</evidence>
<proteinExistence type="inferred from homology"/>
<feature type="transmembrane region" description="Helical" evidence="5">
    <location>
        <begin position="401"/>
        <end position="418"/>
    </location>
</feature>
<dbReference type="GO" id="GO:0072659">
    <property type="term" value="P:protein localization to plasma membrane"/>
    <property type="evidence" value="ECO:0007669"/>
    <property type="project" value="TreeGrafter"/>
</dbReference>
<keyword evidence="5" id="KW-0012">Acyltransferase</keyword>
<feature type="transmembrane region" description="Helical" evidence="5">
    <location>
        <begin position="243"/>
        <end position="265"/>
    </location>
</feature>
<dbReference type="PANTHER" id="PTHR20661">
    <property type="entry name" value="PHOSPHATIDYLINOSITOL-GLYCAN BIOSYNTHESIS CLASS W PROTEIN"/>
    <property type="match status" value="1"/>
</dbReference>
<keyword evidence="5" id="KW-0256">Endoplasmic reticulum</keyword>
<evidence type="ECO:0000256" key="1">
    <source>
        <dbReference type="ARBA" id="ARBA00004141"/>
    </source>
</evidence>
<evidence type="ECO:0000256" key="5">
    <source>
        <dbReference type="RuleBase" id="RU280819"/>
    </source>
</evidence>
<evidence type="ECO:0000313" key="6">
    <source>
        <dbReference type="Proteomes" id="UP000887565"/>
    </source>
</evidence>
<feature type="transmembrane region" description="Helical" evidence="5">
    <location>
        <begin position="202"/>
        <end position="223"/>
    </location>
</feature>
<dbReference type="GO" id="GO:0006506">
    <property type="term" value="P:GPI anchor biosynthetic process"/>
    <property type="evidence" value="ECO:0007669"/>
    <property type="project" value="UniProtKB-KW"/>
</dbReference>
<feature type="transmembrane region" description="Helical" evidence="5">
    <location>
        <begin position="371"/>
        <end position="389"/>
    </location>
</feature>
<keyword evidence="5" id="KW-0808">Transferase</keyword>
<dbReference type="InterPro" id="IPR009447">
    <property type="entry name" value="PIGW/GWT1"/>
</dbReference>
<dbReference type="AlphaFoldDB" id="A0A915I1S9"/>
<dbReference type="Proteomes" id="UP000887565">
    <property type="component" value="Unplaced"/>
</dbReference>
<comment type="pathway">
    <text evidence="5">Glycolipid biosynthesis; glycosylphosphatidylinositol-anchor biosynthesis.</text>
</comment>
<dbReference type="WBParaSite" id="nRc.2.0.1.t08093-RA">
    <property type="protein sequence ID" value="nRc.2.0.1.t08093-RA"/>
    <property type="gene ID" value="nRc.2.0.1.g08093"/>
</dbReference>
<evidence type="ECO:0000256" key="4">
    <source>
        <dbReference type="ARBA" id="ARBA00023136"/>
    </source>
</evidence>
<feature type="transmembrane region" description="Helical" evidence="5">
    <location>
        <begin position="172"/>
        <end position="190"/>
    </location>
</feature>
<comment type="subcellular location">
    <subcellularLocation>
        <location evidence="5">Endoplasmic reticulum membrane</location>
        <topology evidence="5">Multi-pass membrane protein</topology>
    </subcellularLocation>
    <subcellularLocation>
        <location evidence="1">Membrane</location>
        <topology evidence="1">Multi-pass membrane protein</topology>
    </subcellularLocation>
</comment>
<dbReference type="EC" id="2.3.-.-" evidence="5"/>
<feature type="transmembrane region" description="Helical" evidence="5">
    <location>
        <begin position="311"/>
        <end position="332"/>
    </location>
</feature>
<keyword evidence="5" id="KW-0337">GPI-anchor biosynthesis</keyword>
<dbReference type="GO" id="GO:0032216">
    <property type="term" value="F:glucosaminyl-phosphatidylinositol O-acyltransferase activity"/>
    <property type="evidence" value="ECO:0007669"/>
    <property type="project" value="TreeGrafter"/>
</dbReference>
<keyword evidence="2 5" id="KW-0812">Transmembrane</keyword>
<organism evidence="6 7">
    <name type="scientific">Romanomermis culicivorax</name>
    <name type="common">Nematode worm</name>
    <dbReference type="NCBI Taxonomy" id="13658"/>
    <lineage>
        <taxon>Eukaryota</taxon>
        <taxon>Metazoa</taxon>
        <taxon>Ecdysozoa</taxon>
        <taxon>Nematoda</taxon>
        <taxon>Enoplea</taxon>
        <taxon>Dorylaimia</taxon>
        <taxon>Mermithida</taxon>
        <taxon>Mermithoidea</taxon>
        <taxon>Mermithidae</taxon>
        <taxon>Romanomermis</taxon>
    </lineage>
</organism>
<sequence length="420" mass="49192">VKFLFDFLILILPILSALTWAQNYIFCILICLVVSSTTLILFFIFEHFFYSCRPTLKFYFNYLNLKYILAGDFKDEFCISTSIRPFSVSYFKAYAHITTSIAILAVDYPCFPRRYAKTETFGYSLMDTGVGVFAFILGLTCAEFRQPTIVLQILALKLTNYQQHVTEYGTHWNFFLTLGCLKISIIVLTLPRGDTLYAKKIAWILSLFLISTYEYLLHCRNWSDWILSENRDLSQILDSNREGIVSLLGYIPITLAGCQISQLLYSFRQTFTQYAIVLAKLFALIVICYCILSILDHFSLKPSRRLANVMYYFWIIFFCCSHLFLFSLVELVTRIFELFNLPLAYSEHKVDFRANFKHLEPCILQRISHNGIFYFLTANLLTGLVNYKFRTIFIDECSICFVHLFIYSLFLCFSVYFFRK</sequence>
<name>A0A915I1S9_ROMCU</name>
<dbReference type="Pfam" id="PF06423">
    <property type="entry name" value="GWT1"/>
    <property type="match status" value="2"/>
</dbReference>
<evidence type="ECO:0000256" key="3">
    <source>
        <dbReference type="ARBA" id="ARBA00022989"/>
    </source>
</evidence>